<proteinExistence type="predicted"/>
<evidence type="ECO:0000313" key="1">
    <source>
        <dbReference type="EMBL" id="KAH3844652.1"/>
    </source>
</evidence>
<reference evidence="1" key="2">
    <citation type="submission" date="2020-11" db="EMBL/GenBank/DDBJ databases">
        <authorList>
            <person name="McCartney M.A."/>
            <person name="Auch B."/>
            <person name="Kono T."/>
            <person name="Mallez S."/>
            <person name="Becker A."/>
            <person name="Gohl D.M."/>
            <person name="Silverstein K.A.T."/>
            <person name="Koren S."/>
            <person name="Bechman K.B."/>
            <person name="Herman A."/>
            <person name="Abrahante J.E."/>
            <person name="Garbe J."/>
        </authorList>
    </citation>
    <scope>NUCLEOTIDE SEQUENCE</scope>
    <source>
        <strain evidence="1">Duluth1</strain>
        <tissue evidence="1">Whole animal</tissue>
    </source>
</reference>
<organism evidence="1 2">
    <name type="scientific">Dreissena polymorpha</name>
    <name type="common">Zebra mussel</name>
    <name type="synonym">Mytilus polymorpha</name>
    <dbReference type="NCBI Taxonomy" id="45954"/>
    <lineage>
        <taxon>Eukaryota</taxon>
        <taxon>Metazoa</taxon>
        <taxon>Spiralia</taxon>
        <taxon>Lophotrochozoa</taxon>
        <taxon>Mollusca</taxon>
        <taxon>Bivalvia</taxon>
        <taxon>Autobranchia</taxon>
        <taxon>Heteroconchia</taxon>
        <taxon>Euheterodonta</taxon>
        <taxon>Imparidentia</taxon>
        <taxon>Neoheterodontei</taxon>
        <taxon>Myida</taxon>
        <taxon>Dreissenoidea</taxon>
        <taxon>Dreissenidae</taxon>
        <taxon>Dreissena</taxon>
    </lineage>
</organism>
<dbReference type="AlphaFoldDB" id="A0A9D4QVW7"/>
<gene>
    <name evidence="1" type="ORF">DPMN_086911</name>
</gene>
<evidence type="ECO:0000313" key="2">
    <source>
        <dbReference type="Proteomes" id="UP000828390"/>
    </source>
</evidence>
<reference evidence="1" key="1">
    <citation type="journal article" date="2019" name="bioRxiv">
        <title>The Genome of the Zebra Mussel, Dreissena polymorpha: A Resource for Invasive Species Research.</title>
        <authorList>
            <person name="McCartney M.A."/>
            <person name="Auch B."/>
            <person name="Kono T."/>
            <person name="Mallez S."/>
            <person name="Zhang Y."/>
            <person name="Obille A."/>
            <person name="Becker A."/>
            <person name="Abrahante J.E."/>
            <person name="Garbe J."/>
            <person name="Badalamenti J.P."/>
            <person name="Herman A."/>
            <person name="Mangelson H."/>
            <person name="Liachko I."/>
            <person name="Sullivan S."/>
            <person name="Sone E.D."/>
            <person name="Koren S."/>
            <person name="Silverstein K.A.T."/>
            <person name="Beckman K.B."/>
            <person name="Gohl D.M."/>
        </authorList>
    </citation>
    <scope>NUCLEOTIDE SEQUENCE</scope>
    <source>
        <strain evidence="1">Duluth1</strain>
        <tissue evidence="1">Whole animal</tissue>
    </source>
</reference>
<dbReference type="Proteomes" id="UP000828390">
    <property type="component" value="Unassembled WGS sequence"/>
</dbReference>
<protein>
    <submittedName>
        <fullName evidence="1">Uncharacterized protein</fullName>
    </submittedName>
</protein>
<keyword evidence="2" id="KW-1185">Reference proteome</keyword>
<sequence>MLAVAATYSQGIWNFELEYDGNGDSMGSHESWIIKSCIDENVPSIPAASFQTEQVTFQNRGRKRKRNVKQWARSIRKQWAKSIRKQWARSIKKQWARSIRKQ</sequence>
<accession>A0A9D4QVW7</accession>
<comment type="caution">
    <text evidence="1">The sequence shown here is derived from an EMBL/GenBank/DDBJ whole genome shotgun (WGS) entry which is preliminary data.</text>
</comment>
<name>A0A9D4QVW7_DREPO</name>
<dbReference type="EMBL" id="JAIWYP010000003">
    <property type="protein sequence ID" value="KAH3844652.1"/>
    <property type="molecule type" value="Genomic_DNA"/>
</dbReference>